<evidence type="ECO:0000256" key="2">
    <source>
        <dbReference type="ARBA" id="ARBA00006434"/>
    </source>
</evidence>
<protein>
    <recommendedName>
        <fullName evidence="14">Sodium/proline symporter</fullName>
    </recommendedName>
    <alternativeName>
        <fullName evidence="14">Proline permease</fullName>
    </alternativeName>
</protein>
<reference evidence="15 16" key="1">
    <citation type="submission" date="2016-10" db="EMBL/GenBank/DDBJ databases">
        <authorList>
            <person name="de Groot N.N."/>
        </authorList>
    </citation>
    <scope>NUCLEOTIDE SEQUENCE [LARGE SCALE GENOMIC DNA]</scope>
    <source>
        <strain evidence="15 16">CGMCC 1.5070</strain>
    </source>
</reference>
<keyword evidence="9 14" id="KW-0406">Ion transport</keyword>
<feature type="transmembrane region" description="Helical" evidence="14">
    <location>
        <begin position="246"/>
        <end position="267"/>
    </location>
</feature>
<evidence type="ECO:0000256" key="11">
    <source>
        <dbReference type="ARBA" id="ARBA00023201"/>
    </source>
</evidence>
<feature type="transmembrane region" description="Helical" evidence="14">
    <location>
        <begin position="126"/>
        <end position="148"/>
    </location>
</feature>
<keyword evidence="8 14" id="KW-0915">Sodium</keyword>
<comment type="caution">
    <text evidence="14">Lacks conserved residue(s) required for the propagation of feature annotation.</text>
</comment>
<dbReference type="RefSeq" id="WP_092753745.1">
    <property type="nucleotide sequence ID" value="NZ_FOCG01000001.1"/>
</dbReference>
<dbReference type="PANTHER" id="PTHR48086:SF3">
    <property type="entry name" value="SODIUM_PROLINE SYMPORTER"/>
    <property type="match status" value="1"/>
</dbReference>
<evidence type="ECO:0000256" key="1">
    <source>
        <dbReference type="ARBA" id="ARBA00004651"/>
    </source>
</evidence>
<dbReference type="NCBIfam" id="TIGR02121">
    <property type="entry name" value="Na_Pro_sym"/>
    <property type="match status" value="1"/>
</dbReference>
<dbReference type="PANTHER" id="PTHR48086">
    <property type="entry name" value="SODIUM/PROLINE SYMPORTER-RELATED"/>
    <property type="match status" value="1"/>
</dbReference>
<dbReference type="GO" id="GO:0005298">
    <property type="term" value="F:proline:sodium symporter activity"/>
    <property type="evidence" value="ECO:0007669"/>
    <property type="project" value="UniProtKB-UniRule"/>
</dbReference>
<sequence>MSTKEVMMLISMIGYLLLIVAIGILFGKHNKTSEEFYIGGRGLGPWVTAMSAEASDMSGWLLMGLPGLAYATGLADAAWTAVGLALGTYLNWVFTARPLRIYTQVAKNSITVPDYFSNRFHDSKKILMNIAALFILLFFVVYTASGFVACGKLFASLFGFNYAASMVVSAIIVVVYTVVGGFLAESVVDFVQGTLMFVVLITIVTIGANAAGGFAQVIADGSAREGYLSLFQINSLETGAALNFDIIKILSGLAWGLGYFGMPHVLLRFMAIRDARELKKSRRIGSTWCVISLIMAVLIGIIGRALYPTLLAGAAVENIFIEMCKRLLDTGLLPILAGVMLCGILAAQISSSDSQLLLASSAVAQNFFKGLVKPKATEKEIMKVSRITLVSVAVVAALFALNPNSSVFRIVSFAWAGFGATFGPLIIFSLYWKRINLAGAIAGMVGGGVTVVLWKVLISKLGGIFSVYELLPAFIVSCLCIYIVSKVTAEPSKEIYAEFEEYKRMMKEQ</sequence>
<dbReference type="EMBL" id="FOCG01000001">
    <property type="protein sequence ID" value="SEM80195.1"/>
    <property type="molecule type" value="Genomic_DNA"/>
</dbReference>
<dbReference type="InterPro" id="IPR001734">
    <property type="entry name" value="Na/solute_symporter"/>
</dbReference>
<dbReference type="GO" id="GO:0031402">
    <property type="term" value="F:sodium ion binding"/>
    <property type="evidence" value="ECO:0007669"/>
    <property type="project" value="UniProtKB-UniRule"/>
</dbReference>
<dbReference type="Proteomes" id="UP000199158">
    <property type="component" value="Unassembled WGS sequence"/>
</dbReference>
<keyword evidence="5 14" id="KW-0812">Transmembrane</keyword>
<feature type="transmembrane region" description="Helical" evidence="14">
    <location>
        <begin position="160"/>
        <end position="183"/>
    </location>
</feature>
<dbReference type="Pfam" id="PF00474">
    <property type="entry name" value="SSF"/>
    <property type="match status" value="1"/>
</dbReference>
<dbReference type="PROSITE" id="PS50283">
    <property type="entry name" value="NA_SOLUT_SYMP_3"/>
    <property type="match status" value="1"/>
</dbReference>
<feature type="transmembrane region" description="Helical" evidence="14">
    <location>
        <begin position="407"/>
        <end position="428"/>
    </location>
</feature>
<feature type="transmembrane region" description="Helical" evidence="14">
    <location>
        <begin position="288"/>
        <end position="307"/>
    </location>
</feature>
<dbReference type="GO" id="GO:0005886">
    <property type="term" value="C:plasma membrane"/>
    <property type="evidence" value="ECO:0007669"/>
    <property type="project" value="UniProtKB-SubCell"/>
</dbReference>
<keyword evidence="10 14" id="KW-0472">Membrane</keyword>
<feature type="transmembrane region" description="Helical" evidence="14">
    <location>
        <begin position="327"/>
        <end position="347"/>
    </location>
</feature>
<keyword evidence="3 14" id="KW-0813">Transport</keyword>
<keyword evidence="4 14" id="KW-1003">Cell membrane</keyword>
<evidence type="ECO:0000256" key="12">
    <source>
        <dbReference type="ARBA" id="ARBA00033708"/>
    </source>
</evidence>
<dbReference type="InterPro" id="IPR038377">
    <property type="entry name" value="Na/Glc_symporter_sf"/>
</dbReference>
<keyword evidence="7 14" id="KW-1133">Transmembrane helix</keyword>
<keyword evidence="6 14" id="KW-0769">Symport</keyword>
<feature type="transmembrane region" description="Helical" evidence="14">
    <location>
        <begin position="384"/>
        <end position="401"/>
    </location>
</feature>
<dbReference type="NCBIfam" id="TIGR00813">
    <property type="entry name" value="sss"/>
    <property type="match status" value="1"/>
</dbReference>
<dbReference type="InterPro" id="IPR050277">
    <property type="entry name" value="Sodium:Solute_Symporter"/>
</dbReference>
<evidence type="ECO:0000256" key="13">
    <source>
        <dbReference type="RuleBase" id="RU362091"/>
    </source>
</evidence>
<dbReference type="OrthoDB" id="9810181at2"/>
<dbReference type="AlphaFoldDB" id="A0A1H8BBD6"/>
<comment type="catalytic activity">
    <reaction evidence="12">
        <text>L-proline(in) + Na(+)(in) = L-proline(out) + Na(+)(out)</text>
        <dbReference type="Rhea" id="RHEA:28967"/>
        <dbReference type="ChEBI" id="CHEBI:29101"/>
        <dbReference type="ChEBI" id="CHEBI:60039"/>
    </reaction>
</comment>
<dbReference type="PROSITE" id="PS00456">
    <property type="entry name" value="NA_SOLUT_SYMP_1"/>
    <property type="match status" value="1"/>
</dbReference>
<name>A0A1H8BBD6_9FIRM</name>
<evidence type="ECO:0000256" key="5">
    <source>
        <dbReference type="ARBA" id="ARBA00022692"/>
    </source>
</evidence>
<evidence type="ECO:0000256" key="9">
    <source>
        <dbReference type="ARBA" id="ARBA00023065"/>
    </source>
</evidence>
<evidence type="ECO:0000256" key="4">
    <source>
        <dbReference type="ARBA" id="ARBA00022475"/>
    </source>
</evidence>
<evidence type="ECO:0000256" key="14">
    <source>
        <dbReference type="RuleBase" id="RU366012"/>
    </source>
</evidence>
<accession>A0A1H8BBD6</accession>
<evidence type="ECO:0000313" key="16">
    <source>
        <dbReference type="Proteomes" id="UP000199158"/>
    </source>
</evidence>
<comment type="similarity">
    <text evidence="2 13">Belongs to the sodium:solute symporter (SSF) (TC 2.A.21) family.</text>
</comment>
<evidence type="ECO:0000256" key="3">
    <source>
        <dbReference type="ARBA" id="ARBA00022448"/>
    </source>
</evidence>
<evidence type="ECO:0000256" key="10">
    <source>
        <dbReference type="ARBA" id="ARBA00023136"/>
    </source>
</evidence>
<evidence type="ECO:0000313" key="15">
    <source>
        <dbReference type="EMBL" id="SEM80195.1"/>
    </source>
</evidence>
<dbReference type="STRING" id="474960.SAMN05216180_1812"/>
<evidence type="ECO:0000256" key="6">
    <source>
        <dbReference type="ARBA" id="ARBA00022847"/>
    </source>
</evidence>
<comment type="function">
    <text evidence="14">Catalyzes the sodium-dependent uptake of extracellular L-proline.</text>
</comment>
<feature type="transmembrane region" description="Helical" evidence="14">
    <location>
        <begin position="463"/>
        <end position="484"/>
    </location>
</feature>
<dbReference type="InterPro" id="IPR011851">
    <property type="entry name" value="Na/Pro_symporter"/>
</dbReference>
<keyword evidence="11 14" id="KW-0739">Sodium transport</keyword>
<proteinExistence type="inferred from homology"/>
<gene>
    <name evidence="15" type="ORF">SAMN05216180_1812</name>
</gene>
<keyword evidence="16" id="KW-1185">Reference proteome</keyword>
<dbReference type="PROSITE" id="PS00457">
    <property type="entry name" value="NA_SOLUT_SYMP_2"/>
    <property type="match status" value="1"/>
</dbReference>
<dbReference type="CDD" id="cd11475">
    <property type="entry name" value="SLC5sbd_PutP"/>
    <property type="match status" value="1"/>
</dbReference>
<organism evidence="15 16">
    <name type="scientific">Hydrogenoanaerobacterium saccharovorans</name>
    <dbReference type="NCBI Taxonomy" id="474960"/>
    <lineage>
        <taxon>Bacteria</taxon>
        <taxon>Bacillati</taxon>
        <taxon>Bacillota</taxon>
        <taxon>Clostridia</taxon>
        <taxon>Eubacteriales</taxon>
        <taxon>Oscillospiraceae</taxon>
        <taxon>Hydrogenoanaerobacterium</taxon>
    </lineage>
</organism>
<dbReference type="GO" id="GO:0015824">
    <property type="term" value="P:proline transport"/>
    <property type="evidence" value="ECO:0007669"/>
    <property type="project" value="UniProtKB-UniRule"/>
</dbReference>
<keyword evidence="14" id="KW-0029">Amino-acid transport</keyword>
<feature type="transmembrane region" description="Helical" evidence="14">
    <location>
        <begin position="195"/>
        <end position="219"/>
    </location>
</feature>
<feature type="transmembrane region" description="Helical" evidence="14">
    <location>
        <begin position="6"/>
        <end position="26"/>
    </location>
</feature>
<evidence type="ECO:0000256" key="7">
    <source>
        <dbReference type="ARBA" id="ARBA00022989"/>
    </source>
</evidence>
<dbReference type="Gene3D" id="1.20.1730.10">
    <property type="entry name" value="Sodium/glucose cotransporter"/>
    <property type="match status" value="1"/>
</dbReference>
<evidence type="ECO:0000256" key="8">
    <source>
        <dbReference type="ARBA" id="ARBA00023053"/>
    </source>
</evidence>
<feature type="transmembrane region" description="Helical" evidence="14">
    <location>
        <begin position="435"/>
        <end position="457"/>
    </location>
</feature>
<dbReference type="InterPro" id="IPR018212">
    <property type="entry name" value="Na/solute_symporter_CS"/>
</dbReference>
<comment type="subcellular location">
    <subcellularLocation>
        <location evidence="1 14">Cell membrane</location>
        <topology evidence="1 14">Multi-pass membrane protein</topology>
    </subcellularLocation>
</comment>